<gene>
    <name evidence="3" type="ORF">EV644_12576</name>
</gene>
<dbReference type="Proteomes" id="UP000295818">
    <property type="component" value="Unassembled WGS sequence"/>
</dbReference>
<dbReference type="EMBL" id="SLWM01000025">
    <property type="protein sequence ID" value="TCO12664.1"/>
    <property type="molecule type" value="Genomic_DNA"/>
</dbReference>
<protein>
    <recommendedName>
        <fullName evidence="5">Membrane protein ArfC</fullName>
    </recommendedName>
</protein>
<evidence type="ECO:0000256" key="1">
    <source>
        <dbReference type="SAM" id="MobiDB-lite"/>
    </source>
</evidence>
<sequence length="243" mass="26423">MGWLVRHNWLWALLAFVLGAAITWFLLALREQSQAKVAREQTREAAEDSEEKSEVLVGAGVAAAGTASAAPPRRFEEPAERLPEEPVEAFDQTQHEESQAATPEPLPEPEPVESEEKAEPAPVVQAKAVAAPAFSRRMDVENGNTEPTLFDDPGPAADEVLAETDAVPPGRYGEGSAEAVPHQGPPDGFTIKGNVQSMLFHTPDSPYYGRTRPEVWFRAEADAERAGFTKYVRKPRKSASPGK</sequence>
<feature type="compositionally biased region" description="Low complexity" evidence="1">
    <location>
        <begin position="55"/>
        <end position="70"/>
    </location>
</feature>
<comment type="caution">
    <text evidence="3">The sequence shown here is derived from an EMBL/GenBank/DDBJ whole genome shotgun (WGS) entry which is preliminary data.</text>
</comment>
<keyword evidence="4" id="KW-1185">Reference proteome</keyword>
<evidence type="ECO:0000313" key="4">
    <source>
        <dbReference type="Proteomes" id="UP000295818"/>
    </source>
</evidence>
<accession>A0ABY2B9Z2</accession>
<reference evidence="3 4" key="1">
    <citation type="journal article" date="2015" name="Stand. Genomic Sci.">
        <title>Genomic Encyclopedia of Bacterial and Archaeal Type Strains, Phase III: the genomes of soil and plant-associated and newly described type strains.</title>
        <authorList>
            <person name="Whitman W.B."/>
            <person name="Woyke T."/>
            <person name="Klenk H.P."/>
            <person name="Zhou Y."/>
            <person name="Lilburn T.G."/>
            <person name="Beck B.J."/>
            <person name="De Vos P."/>
            <person name="Vandamme P."/>
            <person name="Eisen J.A."/>
            <person name="Garrity G."/>
            <person name="Hugenholtz P."/>
            <person name="Kyrpides N.C."/>
        </authorList>
    </citation>
    <scope>NUCLEOTIDE SEQUENCE [LARGE SCALE GENOMIC DNA]</scope>
    <source>
        <strain evidence="3 4">VKM Ac-2538</strain>
    </source>
</reference>
<feature type="compositionally biased region" description="Basic and acidic residues" evidence="1">
    <location>
        <begin position="73"/>
        <end position="84"/>
    </location>
</feature>
<organism evidence="3 4">
    <name type="scientific">Kribbella orskensis</name>
    <dbReference type="NCBI Taxonomy" id="2512216"/>
    <lineage>
        <taxon>Bacteria</taxon>
        <taxon>Bacillati</taxon>
        <taxon>Actinomycetota</taxon>
        <taxon>Actinomycetes</taxon>
        <taxon>Propionibacteriales</taxon>
        <taxon>Kribbellaceae</taxon>
        <taxon>Kribbella</taxon>
    </lineage>
</organism>
<feature type="region of interest" description="Disordered" evidence="1">
    <location>
        <begin position="40"/>
        <end position="193"/>
    </location>
</feature>
<evidence type="ECO:0000313" key="3">
    <source>
        <dbReference type="EMBL" id="TCO12664.1"/>
    </source>
</evidence>
<keyword evidence="2" id="KW-1133">Transmembrane helix</keyword>
<feature type="transmembrane region" description="Helical" evidence="2">
    <location>
        <begin position="12"/>
        <end position="29"/>
    </location>
</feature>
<name>A0ABY2B9Z2_9ACTN</name>
<proteinExistence type="predicted"/>
<keyword evidence="2" id="KW-0472">Membrane</keyword>
<evidence type="ECO:0000256" key="2">
    <source>
        <dbReference type="SAM" id="Phobius"/>
    </source>
</evidence>
<keyword evidence="2" id="KW-0812">Transmembrane</keyword>
<evidence type="ECO:0008006" key="5">
    <source>
        <dbReference type="Google" id="ProtNLM"/>
    </source>
</evidence>
<feature type="compositionally biased region" description="Low complexity" evidence="1">
    <location>
        <begin position="120"/>
        <end position="133"/>
    </location>
</feature>